<protein>
    <submittedName>
        <fullName evidence="1">Uncharacterized protein</fullName>
    </submittedName>
</protein>
<evidence type="ECO:0000313" key="2">
    <source>
        <dbReference type="Proteomes" id="UP000018201"/>
    </source>
</evidence>
<sequence length="166" mass="17787">MNALSVVADELTHGQSTTLCLTAEIWIGTDQGGFEPQAIAHSREALHRGLSMRSSNMCVMRLFEAVVRSVKALPSLANALLSVMRLFEAVVRSVKALPSLANALLSTLLWATTMEAHIMNPLACEAMCSICGGPCGILRKYADSFRIPHSDEGDVVTSSRKGIGLT</sequence>
<dbReference type="VEuPathDB" id="ToxoDB:EPH_0022940"/>
<dbReference type="AlphaFoldDB" id="U6H641"/>
<gene>
    <name evidence="1" type="ORF">EPH_0022940</name>
</gene>
<dbReference type="EMBL" id="HG696405">
    <property type="protein sequence ID" value="CDI86963.1"/>
    <property type="molecule type" value="Genomic_DNA"/>
</dbReference>
<reference evidence="1" key="2">
    <citation type="submission" date="2013-10" db="EMBL/GenBank/DDBJ databases">
        <authorList>
            <person name="Aslett M."/>
        </authorList>
    </citation>
    <scope>NUCLEOTIDE SEQUENCE [LARGE SCALE GENOMIC DNA]</scope>
    <source>
        <strain evidence="1">Houghton</strain>
    </source>
</reference>
<organism evidence="1 2">
    <name type="scientific">Eimeria praecox</name>
    <dbReference type="NCBI Taxonomy" id="51316"/>
    <lineage>
        <taxon>Eukaryota</taxon>
        <taxon>Sar</taxon>
        <taxon>Alveolata</taxon>
        <taxon>Apicomplexa</taxon>
        <taxon>Conoidasida</taxon>
        <taxon>Coccidia</taxon>
        <taxon>Eucoccidiorida</taxon>
        <taxon>Eimeriorina</taxon>
        <taxon>Eimeriidae</taxon>
        <taxon>Eimeria</taxon>
    </lineage>
</organism>
<keyword evidence="2" id="KW-1185">Reference proteome</keyword>
<proteinExistence type="predicted"/>
<reference evidence="1" key="1">
    <citation type="submission" date="2013-10" db="EMBL/GenBank/DDBJ databases">
        <title>Genomic analysis of the causative agents of coccidiosis in chickens.</title>
        <authorList>
            <person name="Reid A.J."/>
            <person name="Blake D."/>
            <person name="Billington K."/>
            <person name="Browne H."/>
            <person name="Dunn M."/>
            <person name="Hung S."/>
            <person name="Kawahara F."/>
            <person name="Miranda-Saavedra D."/>
            <person name="Mourier T."/>
            <person name="Nagra H."/>
            <person name="Otto T.D."/>
            <person name="Rawlings N."/>
            <person name="Sanchez A."/>
            <person name="Sanders M."/>
            <person name="Subramaniam C."/>
            <person name="Tay Y."/>
            <person name="Dear P."/>
            <person name="Doerig C."/>
            <person name="Gruber A."/>
            <person name="Parkinson J."/>
            <person name="Shirley M."/>
            <person name="Wan K.L."/>
            <person name="Berriman M."/>
            <person name="Tomley F."/>
            <person name="Pain A."/>
        </authorList>
    </citation>
    <scope>NUCLEOTIDE SEQUENCE [LARGE SCALE GENOMIC DNA]</scope>
    <source>
        <strain evidence="1">Houghton</strain>
    </source>
</reference>
<dbReference type="Proteomes" id="UP000018201">
    <property type="component" value="Unassembled WGS sequence"/>
</dbReference>
<evidence type="ECO:0000313" key="1">
    <source>
        <dbReference type="EMBL" id="CDI86963.1"/>
    </source>
</evidence>
<name>U6H641_9EIME</name>
<accession>U6H641</accession>